<proteinExistence type="predicted"/>
<accession>A0A1H1IHI6</accession>
<dbReference type="EMBL" id="VFES01000012">
    <property type="protein sequence ID" value="TWR64278.1"/>
    <property type="molecule type" value="Genomic_DNA"/>
</dbReference>
<dbReference type="OrthoDB" id="6960643at2"/>
<evidence type="ECO:0000313" key="4">
    <source>
        <dbReference type="Proteomes" id="UP000317267"/>
    </source>
</evidence>
<reference evidence="1 3" key="1">
    <citation type="submission" date="2016-10" db="EMBL/GenBank/DDBJ databases">
        <authorList>
            <person name="Varghese N."/>
            <person name="Submissions S."/>
        </authorList>
    </citation>
    <scope>NUCLEOTIDE SEQUENCE [LARGE SCALE GENOMIC DNA]</scope>
    <source>
        <strain evidence="1 3">BS2976</strain>
    </source>
</reference>
<dbReference type="EMBL" id="FNKM01000002">
    <property type="protein sequence ID" value="SDR37152.1"/>
    <property type="molecule type" value="Genomic_DNA"/>
</dbReference>
<dbReference type="AlphaFoldDB" id="A0A1H1IHI6"/>
<evidence type="ECO:0000313" key="2">
    <source>
        <dbReference type="EMBL" id="TWR64278.1"/>
    </source>
</evidence>
<reference evidence="2 4" key="2">
    <citation type="submission" date="2019-06" db="EMBL/GenBank/DDBJ databases">
        <title>Pseudomonas bimorpha sp. nov. isolated from bovine raw milk and skim milk concentrate.</title>
        <authorList>
            <person name="Hofmann K."/>
            <person name="Huptas C."/>
            <person name="Doll E."/>
            <person name="Scherer S."/>
            <person name="Wenning M."/>
        </authorList>
    </citation>
    <scope>NUCLEOTIDE SEQUENCE [LARGE SCALE GENOMIC DNA]</scope>
    <source>
        <strain evidence="2 4">DSM 17515</strain>
    </source>
</reference>
<dbReference type="RefSeq" id="WP_090407617.1">
    <property type="nucleotide sequence ID" value="NZ_FNKM01000002.1"/>
</dbReference>
<sequence>MSKNKPDGQDEAGPGRVFRDTLFTSRTLVLPDGSTLAVSKARVTASTDEQFAFLKAHPELQQE</sequence>
<protein>
    <submittedName>
        <fullName evidence="2">Uncharacterized protein</fullName>
    </submittedName>
</protein>
<dbReference type="Proteomes" id="UP000198740">
    <property type="component" value="Unassembled WGS sequence"/>
</dbReference>
<dbReference type="Proteomes" id="UP000317267">
    <property type="component" value="Unassembled WGS sequence"/>
</dbReference>
<organism evidence="2 4">
    <name type="scientific">Pseudomonas grimontii</name>
    <dbReference type="NCBI Taxonomy" id="129847"/>
    <lineage>
        <taxon>Bacteria</taxon>
        <taxon>Pseudomonadati</taxon>
        <taxon>Pseudomonadota</taxon>
        <taxon>Gammaproteobacteria</taxon>
        <taxon>Pseudomonadales</taxon>
        <taxon>Pseudomonadaceae</taxon>
        <taxon>Pseudomonas</taxon>
    </lineage>
</organism>
<evidence type="ECO:0000313" key="3">
    <source>
        <dbReference type="Proteomes" id="UP000198740"/>
    </source>
</evidence>
<gene>
    <name evidence="2" type="ORF">FIV39_19010</name>
    <name evidence="1" type="ORF">SAMN04490186_5718</name>
</gene>
<evidence type="ECO:0000313" key="1">
    <source>
        <dbReference type="EMBL" id="SDR37152.1"/>
    </source>
</evidence>
<name>A0A1H1IHI6_9PSED</name>
<comment type="caution">
    <text evidence="2">The sequence shown here is derived from an EMBL/GenBank/DDBJ whole genome shotgun (WGS) entry which is preliminary data.</text>
</comment>
<keyword evidence="3" id="KW-1185">Reference proteome</keyword>